<dbReference type="SUPFAM" id="SSF52540">
    <property type="entry name" value="P-loop containing nucleoside triphosphate hydrolases"/>
    <property type="match status" value="1"/>
</dbReference>
<protein>
    <recommendedName>
        <fullName evidence="4">Helicase ATP-binding domain-containing protein</fullName>
    </recommendedName>
</protein>
<dbReference type="GO" id="GO:0005524">
    <property type="term" value="F:ATP binding"/>
    <property type="evidence" value="ECO:0007669"/>
    <property type="project" value="UniProtKB-KW"/>
</dbReference>
<dbReference type="GO" id="GO:0016787">
    <property type="term" value="F:hydrolase activity"/>
    <property type="evidence" value="ECO:0007669"/>
    <property type="project" value="UniProtKB-KW"/>
</dbReference>
<evidence type="ECO:0000256" key="2">
    <source>
        <dbReference type="ARBA" id="ARBA00022801"/>
    </source>
</evidence>
<keyword evidence="2" id="KW-0378">Hydrolase</keyword>
<dbReference type="EMBL" id="JBGFUD010000424">
    <property type="protein sequence ID" value="MFH4974500.1"/>
    <property type="molecule type" value="Genomic_DNA"/>
</dbReference>
<keyword evidence="6" id="KW-1185">Reference proteome</keyword>
<name>A0ABD6E4N5_9BILA</name>
<feature type="domain" description="Helicase ATP-binding" evidence="4">
    <location>
        <begin position="7"/>
        <end position="285"/>
    </location>
</feature>
<gene>
    <name evidence="5" type="ORF">AB6A40_001209</name>
</gene>
<dbReference type="Pfam" id="PF23109">
    <property type="entry name" value="ARCH_RTEL1"/>
    <property type="match status" value="1"/>
</dbReference>
<comment type="caution">
    <text evidence="5">The sequence shown here is derived from an EMBL/GenBank/DDBJ whole genome shotgun (WGS) entry which is preliminary data.</text>
</comment>
<accession>A0ABD6E4N5</accession>
<dbReference type="PANTHER" id="PTHR11472:SF34">
    <property type="entry name" value="REGULATOR OF TELOMERE ELONGATION HELICASE 1"/>
    <property type="match status" value="1"/>
</dbReference>
<dbReference type="InterPro" id="IPR010614">
    <property type="entry name" value="RAD3-like_helicase_DEAD"/>
</dbReference>
<dbReference type="Proteomes" id="UP001608902">
    <property type="component" value="Unassembled WGS sequence"/>
</dbReference>
<dbReference type="InterPro" id="IPR014013">
    <property type="entry name" value="Helic_SF1/SF2_ATP-bd_DinG/Rad3"/>
</dbReference>
<evidence type="ECO:0000256" key="1">
    <source>
        <dbReference type="ARBA" id="ARBA00022741"/>
    </source>
</evidence>
<dbReference type="PANTHER" id="PTHR11472">
    <property type="entry name" value="DNA REPAIR DEAD HELICASE RAD3/XP-D SUBFAMILY MEMBER"/>
    <property type="match status" value="1"/>
</dbReference>
<evidence type="ECO:0000313" key="5">
    <source>
        <dbReference type="EMBL" id="MFH4974500.1"/>
    </source>
</evidence>
<dbReference type="InterPro" id="IPR045028">
    <property type="entry name" value="DinG/Rad3-like"/>
</dbReference>
<keyword evidence="3" id="KW-0067">ATP-binding</keyword>
<dbReference type="SMART" id="SM00488">
    <property type="entry name" value="DEXDc2"/>
    <property type="match status" value="1"/>
</dbReference>
<evidence type="ECO:0000313" key="6">
    <source>
        <dbReference type="Proteomes" id="UP001608902"/>
    </source>
</evidence>
<dbReference type="Gene3D" id="3.40.50.300">
    <property type="entry name" value="P-loop containing nucleotide triphosphate hydrolases"/>
    <property type="match status" value="1"/>
</dbReference>
<dbReference type="AlphaFoldDB" id="A0ABD6E4N5"/>
<dbReference type="PROSITE" id="PS51193">
    <property type="entry name" value="HELICASE_ATP_BIND_2"/>
    <property type="match status" value="1"/>
</dbReference>
<dbReference type="InterPro" id="IPR057498">
    <property type="entry name" value="Rtel1_ARCH"/>
</dbReference>
<keyword evidence="1" id="KW-0547">Nucleotide-binding</keyword>
<organism evidence="5 6">
    <name type="scientific">Gnathostoma spinigerum</name>
    <dbReference type="NCBI Taxonomy" id="75299"/>
    <lineage>
        <taxon>Eukaryota</taxon>
        <taxon>Metazoa</taxon>
        <taxon>Ecdysozoa</taxon>
        <taxon>Nematoda</taxon>
        <taxon>Chromadorea</taxon>
        <taxon>Rhabditida</taxon>
        <taxon>Spirurina</taxon>
        <taxon>Gnathostomatomorpha</taxon>
        <taxon>Gnathostomatoidea</taxon>
        <taxon>Gnathostomatidae</taxon>
        <taxon>Gnathostoma</taxon>
    </lineage>
</organism>
<evidence type="ECO:0000259" key="4">
    <source>
        <dbReference type="PROSITE" id="PS51193"/>
    </source>
</evidence>
<proteinExistence type="predicted"/>
<dbReference type="InterPro" id="IPR027417">
    <property type="entry name" value="P-loop_NTPase"/>
</dbReference>
<dbReference type="Pfam" id="PF06733">
    <property type="entry name" value="DEAD_2"/>
    <property type="match status" value="1"/>
</dbReference>
<reference evidence="5 6" key="1">
    <citation type="submission" date="2024-08" db="EMBL/GenBank/DDBJ databases">
        <title>Gnathostoma spinigerum genome.</title>
        <authorList>
            <person name="Gonzalez-Bertolin B."/>
            <person name="Monzon S."/>
            <person name="Zaballos A."/>
            <person name="Jimenez P."/>
            <person name="Dekumyoy P."/>
            <person name="Varona S."/>
            <person name="Cuesta I."/>
            <person name="Sumanam S."/>
            <person name="Adisakwattana P."/>
            <person name="Gasser R.B."/>
            <person name="Hernandez-Gonzalez A."/>
            <person name="Young N.D."/>
            <person name="Perteguer M.J."/>
        </authorList>
    </citation>
    <scope>NUCLEOTIDE SEQUENCE [LARGE SCALE GENOMIC DNA]</scope>
    <source>
        <strain evidence="5">AL3</strain>
        <tissue evidence="5">Liver</tissue>
    </source>
</reference>
<evidence type="ECO:0000256" key="3">
    <source>
        <dbReference type="ARBA" id="ARBA00022840"/>
    </source>
</evidence>
<dbReference type="InterPro" id="IPR006554">
    <property type="entry name" value="Helicase-like_DEXD_c2"/>
</dbReference>
<sequence length="387" mass="43559">MPALSILGIIVDFPYEPYECQTLFMSKVIEAVGEMKNAVLESPTGTGKTLCLLCGALAYVKDVKSKLSFNSVGEIKNSSGTTSRRLYPRIIYASRTHGQLQQVVRELNKTVYRDVKTVTLASRDILCINESVQKLAGTLNKSVMCRNLVKKRRCRFYVQYESMTVEGFSRVFDDSKGFVPDIEDLLEASRKHGLCPFYQTRSAYATADLVLLPYNYILDPKLRKINEIDIHGDIIIFDEAHNLESICEEAMSVDFSTTNLSGCISETKSALELVLEDEEAIRTEKDNTSTSFTAAENELKNSRTELNKNDVASLLVILQRLEEVIDAFKQSKTECKILSNNIGRLYPALTLIDLLGEARIGWNNHEEISLLIDRICLYISEKGSSHY</sequence>